<evidence type="ECO:0000256" key="5">
    <source>
        <dbReference type="SAM" id="Phobius"/>
    </source>
</evidence>
<feature type="transmembrane region" description="Helical" evidence="5">
    <location>
        <begin position="58"/>
        <end position="78"/>
    </location>
</feature>
<reference evidence="7 8" key="1">
    <citation type="journal article" date="2024" name="BMC Genomics">
        <title>De novo assembly and annotation of Popillia japonica's genome with initial clues to its potential as an invasive pest.</title>
        <authorList>
            <person name="Cucini C."/>
            <person name="Boschi S."/>
            <person name="Funari R."/>
            <person name="Cardaioli E."/>
            <person name="Iannotti N."/>
            <person name="Marturano G."/>
            <person name="Paoli F."/>
            <person name="Bruttini M."/>
            <person name="Carapelli A."/>
            <person name="Frati F."/>
            <person name="Nardi F."/>
        </authorList>
    </citation>
    <scope>NUCLEOTIDE SEQUENCE [LARGE SCALE GENOMIC DNA]</scope>
    <source>
        <strain evidence="7">DMR45628</strain>
    </source>
</reference>
<dbReference type="Gene3D" id="1.20.1250.20">
    <property type="entry name" value="MFS general substrate transporter like domains"/>
    <property type="match status" value="1"/>
</dbReference>
<keyword evidence="3 5" id="KW-1133">Transmembrane helix</keyword>
<keyword evidence="2 5" id="KW-0812">Transmembrane</keyword>
<keyword evidence="7" id="KW-0813">Transport</keyword>
<keyword evidence="4 5" id="KW-0472">Membrane</keyword>
<dbReference type="Pfam" id="PF00083">
    <property type="entry name" value="Sugar_tr"/>
    <property type="match status" value="1"/>
</dbReference>
<evidence type="ECO:0000313" key="8">
    <source>
        <dbReference type="Proteomes" id="UP001458880"/>
    </source>
</evidence>
<feature type="transmembrane region" description="Helical" evidence="5">
    <location>
        <begin position="115"/>
        <end position="132"/>
    </location>
</feature>
<dbReference type="Proteomes" id="UP001458880">
    <property type="component" value="Unassembled WGS sequence"/>
</dbReference>
<comment type="subcellular location">
    <subcellularLocation>
        <location evidence="1">Membrane</location>
        <topology evidence="1">Multi-pass membrane protein</topology>
    </subcellularLocation>
</comment>
<name>A0AAW1L281_POPJA</name>
<proteinExistence type="predicted"/>
<keyword evidence="8" id="KW-1185">Reference proteome</keyword>
<evidence type="ECO:0000256" key="2">
    <source>
        <dbReference type="ARBA" id="ARBA00022692"/>
    </source>
</evidence>
<dbReference type="InterPro" id="IPR005828">
    <property type="entry name" value="MFS_sugar_transport-like"/>
</dbReference>
<evidence type="ECO:0000259" key="6">
    <source>
        <dbReference type="PROSITE" id="PS50850"/>
    </source>
</evidence>
<keyword evidence="7" id="KW-0762">Sugar transport</keyword>
<protein>
    <submittedName>
        <fullName evidence="7">Sugar transporter</fullName>
    </submittedName>
</protein>
<feature type="transmembrane region" description="Helical" evidence="5">
    <location>
        <begin position="87"/>
        <end position="109"/>
    </location>
</feature>
<evidence type="ECO:0000313" key="7">
    <source>
        <dbReference type="EMBL" id="KAK9727497.1"/>
    </source>
</evidence>
<feature type="transmembrane region" description="Helical" evidence="5">
    <location>
        <begin position="144"/>
        <end position="165"/>
    </location>
</feature>
<gene>
    <name evidence="7" type="ORF">QE152_g19111</name>
</gene>
<dbReference type="PROSITE" id="PS00216">
    <property type="entry name" value="SUGAR_TRANSPORT_1"/>
    <property type="match status" value="1"/>
</dbReference>
<dbReference type="PROSITE" id="PS00217">
    <property type="entry name" value="SUGAR_TRANSPORT_2"/>
    <property type="match status" value="1"/>
</dbReference>
<dbReference type="InterPro" id="IPR050549">
    <property type="entry name" value="MFS_Trehalose_Transporter"/>
</dbReference>
<organism evidence="7 8">
    <name type="scientific">Popillia japonica</name>
    <name type="common">Japanese beetle</name>
    <dbReference type="NCBI Taxonomy" id="7064"/>
    <lineage>
        <taxon>Eukaryota</taxon>
        <taxon>Metazoa</taxon>
        <taxon>Ecdysozoa</taxon>
        <taxon>Arthropoda</taxon>
        <taxon>Hexapoda</taxon>
        <taxon>Insecta</taxon>
        <taxon>Pterygota</taxon>
        <taxon>Neoptera</taxon>
        <taxon>Endopterygota</taxon>
        <taxon>Coleoptera</taxon>
        <taxon>Polyphaga</taxon>
        <taxon>Scarabaeiformia</taxon>
        <taxon>Scarabaeidae</taxon>
        <taxon>Rutelinae</taxon>
        <taxon>Popillia</taxon>
    </lineage>
</organism>
<dbReference type="PROSITE" id="PS50850">
    <property type="entry name" value="MFS"/>
    <property type="match status" value="1"/>
</dbReference>
<accession>A0AAW1L281</accession>
<feature type="domain" description="Major facilitator superfamily (MFS) profile" evidence="6">
    <location>
        <begin position="11"/>
        <end position="252"/>
    </location>
</feature>
<dbReference type="InterPro" id="IPR020846">
    <property type="entry name" value="MFS_dom"/>
</dbReference>
<dbReference type="GO" id="GO:0022857">
    <property type="term" value="F:transmembrane transporter activity"/>
    <property type="evidence" value="ECO:0007669"/>
    <property type="project" value="InterPro"/>
</dbReference>
<dbReference type="EMBL" id="JASPKY010000178">
    <property type="protein sequence ID" value="KAK9727497.1"/>
    <property type="molecule type" value="Genomic_DNA"/>
</dbReference>
<sequence length="252" mass="27751">MFAKIKNSRYMQYIAALTATLSNAAAATYAIWPSPVLSLLQSEDSPVGRPISDDEGSWVVSLTKLAILPAAIVAAFLVERIGRKKTLLIAGVLLFAPWFLVIFGTNIWILYVARFIGGAGNGFVVVGCSIYNGEVAEKDIRGRLGSTLIILKLVGSLVVLCVGPYVSYTVLAVVCAILPIIFVGLYVFMPESPYYLVKVNQKEEAEKNLRILSSDLVDDKFIRDRITEIEKSVEEDMQNKTTLWEFMTNSQG</sequence>
<dbReference type="AlphaFoldDB" id="A0AAW1L281"/>
<dbReference type="InterPro" id="IPR036259">
    <property type="entry name" value="MFS_trans_sf"/>
</dbReference>
<dbReference type="PANTHER" id="PTHR48021:SF1">
    <property type="entry name" value="GH07001P-RELATED"/>
    <property type="match status" value="1"/>
</dbReference>
<dbReference type="GO" id="GO:0016020">
    <property type="term" value="C:membrane"/>
    <property type="evidence" value="ECO:0007669"/>
    <property type="project" value="UniProtKB-SubCell"/>
</dbReference>
<evidence type="ECO:0000256" key="1">
    <source>
        <dbReference type="ARBA" id="ARBA00004141"/>
    </source>
</evidence>
<evidence type="ECO:0000256" key="3">
    <source>
        <dbReference type="ARBA" id="ARBA00022989"/>
    </source>
</evidence>
<comment type="caution">
    <text evidence="7">The sequence shown here is derived from an EMBL/GenBank/DDBJ whole genome shotgun (WGS) entry which is preliminary data.</text>
</comment>
<evidence type="ECO:0000256" key="4">
    <source>
        <dbReference type="ARBA" id="ARBA00023136"/>
    </source>
</evidence>
<dbReference type="SUPFAM" id="SSF103473">
    <property type="entry name" value="MFS general substrate transporter"/>
    <property type="match status" value="1"/>
</dbReference>
<dbReference type="InterPro" id="IPR005829">
    <property type="entry name" value="Sugar_transporter_CS"/>
</dbReference>
<dbReference type="PANTHER" id="PTHR48021">
    <property type="match status" value="1"/>
</dbReference>
<feature type="transmembrane region" description="Helical" evidence="5">
    <location>
        <begin position="171"/>
        <end position="189"/>
    </location>
</feature>